<dbReference type="PANTHER" id="PTHR33445:SF1">
    <property type="entry name" value="ATP SYNTHASE SUBUNIT B"/>
    <property type="match status" value="1"/>
</dbReference>
<evidence type="ECO:0000256" key="14">
    <source>
        <dbReference type="ARBA" id="ARBA00025830"/>
    </source>
</evidence>
<protein>
    <recommendedName>
        <fullName evidence="15">ATP synthase subunit b</fullName>
    </recommendedName>
    <alternativeName>
        <fullName evidence="15">ATP synthase F(0) sector subunit b</fullName>
    </alternativeName>
    <alternativeName>
        <fullName evidence="15">ATPase subunit I</fullName>
    </alternativeName>
    <alternativeName>
        <fullName evidence="15">F-type ATPase subunit b</fullName>
        <shortName evidence="15">F-ATPase subunit b</shortName>
    </alternativeName>
</protein>
<dbReference type="HAMAP" id="MF_01398">
    <property type="entry name" value="ATP_synth_b_bprime"/>
    <property type="match status" value="1"/>
</dbReference>
<keyword evidence="3 15" id="KW-0813">Transport</keyword>
<comment type="similarity">
    <text evidence="2 15 16">Belongs to the ATPase B chain family.</text>
</comment>
<dbReference type="GO" id="GO:0046933">
    <property type="term" value="F:proton-transporting ATP synthase activity, rotational mechanism"/>
    <property type="evidence" value="ECO:0007669"/>
    <property type="project" value="UniProtKB-UniRule"/>
</dbReference>
<dbReference type="EMBL" id="VWNA01000001">
    <property type="protein sequence ID" value="MQT13935.1"/>
    <property type="molecule type" value="Genomic_DNA"/>
</dbReference>
<evidence type="ECO:0000256" key="13">
    <source>
        <dbReference type="ARBA" id="ARBA00025614"/>
    </source>
</evidence>
<evidence type="ECO:0000256" key="5">
    <source>
        <dbReference type="ARBA" id="ARBA00022547"/>
    </source>
</evidence>
<keyword evidence="17" id="KW-0175">Coiled coil</keyword>
<dbReference type="NCBIfam" id="NF006612">
    <property type="entry name" value="PRK09174.1"/>
    <property type="match status" value="1"/>
</dbReference>
<keyword evidence="4 15" id="KW-1003">Cell membrane</keyword>
<evidence type="ECO:0000256" key="11">
    <source>
        <dbReference type="ARBA" id="ARBA00023310"/>
    </source>
</evidence>
<evidence type="ECO:0000256" key="1">
    <source>
        <dbReference type="ARBA" id="ARBA00004377"/>
    </source>
</evidence>
<evidence type="ECO:0000256" key="15">
    <source>
        <dbReference type="HAMAP-Rule" id="MF_01398"/>
    </source>
</evidence>
<comment type="subcellular location">
    <subcellularLocation>
        <location evidence="1">Cell inner membrane</location>
        <topology evidence="1">Single-pass membrane protein</topology>
    </subcellularLocation>
    <subcellularLocation>
        <location evidence="15">Cell membrane</location>
        <topology evidence="15">Single-pass membrane protein</topology>
    </subcellularLocation>
</comment>
<keyword evidence="19" id="KW-1185">Reference proteome</keyword>
<evidence type="ECO:0000256" key="16">
    <source>
        <dbReference type="RuleBase" id="RU003848"/>
    </source>
</evidence>
<keyword evidence="11 15" id="KW-0066">ATP synthesis</keyword>
<dbReference type="AlphaFoldDB" id="A0A6A7Y5E9"/>
<evidence type="ECO:0000256" key="3">
    <source>
        <dbReference type="ARBA" id="ARBA00022448"/>
    </source>
</evidence>
<comment type="function">
    <text evidence="12 15">F(1)F(0) ATP synthase produces ATP from ADP in the presence of a proton or sodium gradient. F-type ATPases consist of two structural domains, F(1) containing the extramembraneous catalytic core and F(0) containing the membrane proton channel, linked together by a central stalk and a peripheral stalk. During catalysis, ATP synthesis in the catalytic domain of F(1) is coupled via a rotary mechanism of the central stalk subunits to proton translocation.</text>
</comment>
<evidence type="ECO:0000256" key="12">
    <source>
        <dbReference type="ARBA" id="ARBA00025198"/>
    </source>
</evidence>
<comment type="subunit">
    <text evidence="14 15">F-type ATPases have 2 components, F(1) - the catalytic core - and F(0) - the membrane proton channel. F(1) has five subunits: alpha(3), beta(3), gamma(1), delta(1), epsilon(1). F(0) has three main subunits: a(1), b(2) and c(10-14). The alpha and beta chains form an alternating ring which encloses part of the gamma chain. F(1) is attached to F(0) by a central stalk formed by the gamma and epsilon chains, while a peripheral stalk is formed by the delta and b chains.</text>
</comment>
<keyword evidence="5 15" id="KW-0138">CF(0)</keyword>
<dbReference type="GO" id="GO:0045259">
    <property type="term" value="C:proton-transporting ATP synthase complex"/>
    <property type="evidence" value="ECO:0007669"/>
    <property type="project" value="UniProtKB-KW"/>
</dbReference>
<evidence type="ECO:0000256" key="9">
    <source>
        <dbReference type="ARBA" id="ARBA00023065"/>
    </source>
</evidence>
<keyword evidence="7 15" id="KW-0375">Hydrogen ion transport</keyword>
<sequence length="212" mass="22125">MASDAANDPGLTPTPAADAAIQAADGANAQLGTHTEAPGGHEPKGPFPPFDPTFFVPQLFWLAITFGVLYILMARRIVPHIRAILEDREGRIVNDLHQADLLKKETDQVIAAYEADLANARRAAGALAEERRAAAAAELAAKRAEVEAGLAKRLAEAEEHIRGIKAKALAEVDAIATDAAEAVISHLVPLNVDRAEVARAVSAAGAAPAAAE</sequence>
<comment type="function">
    <text evidence="13">Component of the F(0) channel, it forms part of the peripheral stalk, linking F(1) to F(0). The b'-subunit is a diverged and duplicated form of b found in plants and photosynthetic bacteria.</text>
</comment>
<evidence type="ECO:0000313" key="19">
    <source>
        <dbReference type="Proteomes" id="UP000332515"/>
    </source>
</evidence>
<dbReference type="PANTHER" id="PTHR33445">
    <property type="entry name" value="ATP SYNTHASE SUBUNIT B', CHLOROPLASTIC"/>
    <property type="match status" value="1"/>
</dbReference>
<comment type="caution">
    <text evidence="18">The sequence shown here is derived from an EMBL/GenBank/DDBJ whole genome shotgun (WGS) entry which is preliminary data.</text>
</comment>
<dbReference type="InterPro" id="IPR002146">
    <property type="entry name" value="ATP_synth_b/b'su_bac/chlpt"/>
</dbReference>
<evidence type="ECO:0000256" key="6">
    <source>
        <dbReference type="ARBA" id="ARBA00022692"/>
    </source>
</evidence>
<dbReference type="RefSeq" id="WP_153483607.1">
    <property type="nucleotide sequence ID" value="NZ_VWNA01000001.1"/>
</dbReference>
<proteinExistence type="inferred from homology"/>
<feature type="coiled-coil region" evidence="17">
    <location>
        <begin position="103"/>
        <end position="147"/>
    </location>
</feature>
<dbReference type="GO" id="GO:0005886">
    <property type="term" value="C:plasma membrane"/>
    <property type="evidence" value="ECO:0007669"/>
    <property type="project" value="UniProtKB-SubCell"/>
</dbReference>
<organism evidence="18 19">
    <name type="scientific">Segnochrobactrum spirostomi</name>
    <dbReference type="NCBI Taxonomy" id="2608987"/>
    <lineage>
        <taxon>Bacteria</taxon>
        <taxon>Pseudomonadati</taxon>
        <taxon>Pseudomonadota</taxon>
        <taxon>Alphaproteobacteria</taxon>
        <taxon>Hyphomicrobiales</taxon>
        <taxon>Segnochrobactraceae</taxon>
        <taxon>Segnochrobactrum</taxon>
    </lineage>
</organism>
<keyword evidence="10 15" id="KW-0472">Membrane</keyword>
<keyword evidence="9 15" id="KW-0406">Ion transport</keyword>
<evidence type="ECO:0000313" key="18">
    <source>
        <dbReference type="EMBL" id="MQT13935.1"/>
    </source>
</evidence>
<keyword evidence="8 15" id="KW-1133">Transmembrane helix</keyword>
<dbReference type="Pfam" id="PF00430">
    <property type="entry name" value="ATP-synt_B"/>
    <property type="match status" value="1"/>
</dbReference>
<dbReference type="GO" id="GO:0046961">
    <property type="term" value="F:proton-transporting ATPase activity, rotational mechanism"/>
    <property type="evidence" value="ECO:0007669"/>
    <property type="project" value="TreeGrafter"/>
</dbReference>
<name>A0A6A7Y5E9_9HYPH</name>
<dbReference type="InterPro" id="IPR050059">
    <property type="entry name" value="ATP_synthase_B_chain"/>
</dbReference>
<evidence type="ECO:0000256" key="8">
    <source>
        <dbReference type="ARBA" id="ARBA00022989"/>
    </source>
</evidence>
<dbReference type="CDD" id="cd06503">
    <property type="entry name" value="ATP-synt_Fo_b"/>
    <property type="match status" value="1"/>
</dbReference>
<keyword evidence="6 15" id="KW-0812">Transmembrane</keyword>
<evidence type="ECO:0000256" key="7">
    <source>
        <dbReference type="ARBA" id="ARBA00022781"/>
    </source>
</evidence>
<feature type="transmembrane region" description="Helical" evidence="15">
    <location>
        <begin position="54"/>
        <end position="72"/>
    </location>
</feature>
<evidence type="ECO:0000256" key="10">
    <source>
        <dbReference type="ARBA" id="ARBA00023136"/>
    </source>
</evidence>
<evidence type="ECO:0000256" key="2">
    <source>
        <dbReference type="ARBA" id="ARBA00005513"/>
    </source>
</evidence>
<gene>
    <name evidence="15" type="primary">atpF</name>
    <name evidence="18" type="ORF">F0357_15065</name>
</gene>
<evidence type="ECO:0000256" key="17">
    <source>
        <dbReference type="SAM" id="Coils"/>
    </source>
</evidence>
<reference evidence="18 19" key="1">
    <citation type="submission" date="2019-09" db="EMBL/GenBank/DDBJ databases">
        <title>Segnochrobactrum spirostomi gen. nov., sp. nov., isolated from the ciliate Spirostomum cf. yagiui and description of a novel family, Segnochrobactraceae fam. nov. within the order Rhizobiales of the class Alphaproteobacteria.</title>
        <authorList>
            <person name="Akter S."/>
            <person name="Shazib S.U.A."/>
            <person name="Shin M.K."/>
        </authorList>
    </citation>
    <scope>NUCLEOTIDE SEQUENCE [LARGE SCALE GENOMIC DNA]</scope>
    <source>
        <strain evidence="18 19">Sp-1</strain>
    </source>
</reference>
<evidence type="ECO:0000256" key="4">
    <source>
        <dbReference type="ARBA" id="ARBA00022475"/>
    </source>
</evidence>
<dbReference type="Proteomes" id="UP000332515">
    <property type="component" value="Unassembled WGS sequence"/>
</dbReference>
<accession>A0A6A7Y5E9</accession>